<dbReference type="AlphaFoldDB" id="A0A0E3VUN2"/>
<dbReference type="Gene3D" id="3.30.420.10">
    <property type="entry name" value="Ribonuclease H-like superfamily/Ribonuclease H"/>
    <property type="match status" value="1"/>
</dbReference>
<dbReference type="InterPro" id="IPR036397">
    <property type="entry name" value="RNaseH_sf"/>
</dbReference>
<dbReference type="Proteomes" id="UP000063308">
    <property type="component" value="Chromosome"/>
</dbReference>
<organism evidence="1 2">
    <name type="scientific">Bradyrhizobium diazoefficiens</name>
    <dbReference type="NCBI Taxonomy" id="1355477"/>
    <lineage>
        <taxon>Bacteria</taxon>
        <taxon>Pseudomonadati</taxon>
        <taxon>Pseudomonadota</taxon>
        <taxon>Alphaproteobacteria</taxon>
        <taxon>Hyphomicrobiales</taxon>
        <taxon>Nitrobacteraceae</taxon>
        <taxon>Bradyrhizobium</taxon>
    </lineage>
</organism>
<evidence type="ECO:0000313" key="2">
    <source>
        <dbReference type="Proteomes" id="UP000063308"/>
    </source>
</evidence>
<evidence type="ECO:0000313" key="1">
    <source>
        <dbReference type="EMBL" id="BAR57705.1"/>
    </source>
</evidence>
<accession>A0A0E3VUN2</accession>
<dbReference type="GO" id="GO:0003676">
    <property type="term" value="F:nucleic acid binding"/>
    <property type="evidence" value="ECO:0007669"/>
    <property type="project" value="InterPro"/>
</dbReference>
<name>A0A0E3VUN2_9BRAD</name>
<reference evidence="1 2" key="1">
    <citation type="submission" date="2014-11" db="EMBL/GenBank/DDBJ databases">
        <title>Symbiosis island explosion on the genome of extra-slow-growing strains of soybean bradyrhizobia with massive insertion sequences.</title>
        <authorList>
            <person name="Iida T."/>
            <person name="Minamisawa K."/>
        </authorList>
    </citation>
    <scope>NUCLEOTIDE SEQUENCE [LARGE SCALE GENOMIC DNA]</scope>
    <source>
        <strain evidence="1 2">NK6</strain>
    </source>
</reference>
<gene>
    <name evidence="1" type="ORF">NK6_4538</name>
</gene>
<sequence>MIFKRRYDLVLAIQLQSRGFAFVLFEGWLAPVDWGVQDLRGADKNARCLARVASLVTLHTPDVLVLQDMSERGTVRAQRIQELNRRIAELADQRGILVRRYSRAQVIEHFEEQGARTKQRIAEAITKHIPALGLYVPRARKPWMSEDARMGIFDAAALAWMYFRSINGG</sequence>
<protein>
    <submittedName>
        <fullName evidence="1">Uncharacterized protein</fullName>
    </submittedName>
</protein>
<dbReference type="EMBL" id="AP014685">
    <property type="protein sequence ID" value="BAR57705.1"/>
    <property type="molecule type" value="Genomic_DNA"/>
</dbReference>
<proteinExistence type="predicted"/>